<accession>A0AAV5UDT0</accession>
<dbReference type="AlphaFoldDB" id="A0AAV5UDT0"/>
<feature type="non-terminal residue" evidence="2">
    <location>
        <position position="1"/>
    </location>
</feature>
<dbReference type="InterPro" id="IPR052860">
    <property type="entry name" value="NRL-GPCR1"/>
</dbReference>
<comment type="caution">
    <text evidence="2">The sequence shown here is derived from an EMBL/GenBank/DDBJ whole genome shotgun (WGS) entry which is preliminary data.</text>
</comment>
<feature type="transmembrane region" description="Helical" evidence="1">
    <location>
        <begin position="96"/>
        <end position="116"/>
    </location>
</feature>
<reference evidence="2" key="1">
    <citation type="submission" date="2023-10" db="EMBL/GenBank/DDBJ databases">
        <title>Genome assembly of Pristionchus species.</title>
        <authorList>
            <person name="Yoshida K."/>
            <person name="Sommer R.J."/>
        </authorList>
    </citation>
    <scope>NUCLEOTIDE SEQUENCE</scope>
    <source>
        <strain evidence="2">RS0144</strain>
    </source>
</reference>
<sequence>IGVTVNELVFVRLYEVLSRASYFPTSRILVRSRKLTLEKISYGNYTVDRSFQVRENVLQMKYIVQCIVPAALISSPCFIFFATFRYGPKSWLLSRSIAYAAWDLFFSLFRVVYLFLEIRMHPQIWREFKNLGVIHWLFK</sequence>
<keyword evidence="1" id="KW-0472">Membrane</keyword>
<dbReference type="EMBL" id="BTSX01000006">
    <property type="protein sequence ID" value="GMT05120.1"/>
    <property type="molecule type" value="Genomic_DNA"/>
</dbReference>
<evidence type="ECO:0000256" key="1">
    <source>
        <dbReference type="SAM" id="Phobius"/>
    </source>
</evidence>
<dbReference type="Proteomes" id="UP001432027">
    <property type="component" value="Unassembled WGS sequence"/>
</dbReference>
<name>A0AAV5UDT0_9BILA</name>
<evidence type="ECO:0000313" key="3">
    <source>
        <dbReference type="Proteomes" id="UP001432027"/>
    </source>
</evidence>
<evidence type="ECO:0008006" key="4">
    <source>
        <dbReference type="Google" id="ProtNLM"/>
    </source>
</evidence>
<keyword evidence="3" id="KW-1185">Reference proteome</keyword>
<keyword evidence="1" id="KW-0812">Transmembrane</keyword>
<proteinExistence type="predicted"/>
<dbReference type="PANTHER" id="PTHR47521:SF7">
    <property type="entry name" value="SERPENTINE RECEPTOR CLASS EPSILON-6"/>
    <property type="match status" value="1"/>
</dbReference>
<protein>
    <recommendedName>
        <fullName evidence="4">G protein-coupled receptor</fullName>
    </recommendedName>
</protein>
<feature type="transmembrane region" description="Helical" evidence="1">
    <location>
        <begin position="62"/>
        <end position="84"/>
    </location>
</feature>
<dbReference type="PANTHER" id="PTHR47521">
    <property type="entry name" value="SERPENTINE RECEPTOR, CLASS E (EPSILON)-RELATED"/>
    <property type="match status" value="1"/>
</dbReference>
<feature type="non-terminal residue" evidence="2">
    <location>
        <position position="139"/>
    </location>
</feature>
<organism evidence="2 3">
    <name type="scientific">Pristionchus entomophagus</name>
    <dbReference type="NCBI Taxonomy" id="358040"/>
    <lineage>
        <taxon>Eukaryota</taxon>
        <taxon>Metazoa</taxon>
        <taxon>Ecdysozoa</taxon>
        <taxon>Nematoda</taxon>
        <taxon>Chromadorea</taxon>
        <taxon>Rhabditida</taxon>
        <taxon>Rhabditina</taxon>
        <taxon>Diplogasteromorpha</taxon>
        <taxon>Diplogasteroidea</taxon>
        <taxon>Neodiplogasteridae</taxon>
        <taxon>Pristionchus</taxon>
    </lineage>
</organism>
<gene>
    <name evidence="2" type="ORF">PENTCL1PPCAC_27294</name>
</gene>
<evidence type="ECO:0000313" key="2">
    <source>
        <dbReference type="EMBL" id="GMT05120.1"/>
    </source>
</evidence>
<keyword evidence="1" id="KW-1133">Transmembrane helix</keyword>